<sequence>MVFRERTTQRIDVTRLPEDVVALIDALEPGESLVFVRDGAAIAKISSTIDMVQGGIVDRDTPAEADHAPIDCDSVTVVATAMKLSVAARNTLSAQLGANYVVLDIHAAPATADVVLLPPTNPMQITCFRSRFPEARVIVTEIEDYELRVQHYGPVRRLLDAGADAYLAPASLPHLARQLEYALCQGREIAGGASTPPRVVSTVESAHLDAVHRPTRRRRSPFFGWVTLARAIIGNHSAG</sequence>
<name>A0ABN3WD96_9ACTN</name>
<reference evidence="1 2" key="1">
    <citation type="journal article" date="2019" name="Int. J. Syst. Evol. Microbiol.">
        <title>The Global Catalogue of Microorganisms (GCM) 10K type strain sequencing project: providing services to taxonomists for standard genome sequencing and annotation.</title>
        <authorList>
            <consortium name="The Broad Institute Genomics Platform"/>
            <consortium name="The Broad Institute Genome Sequencing Center for Infectious Disease"/>
            <person name="Wu L."/>
            <person name="Ma J."/>
        </authorList>
    </citation>
    <scope>NUCLEOTIDE SEQUENCE [LARGE SCALE GENOMIC DNA]</scope>
    <source>
        <strain evidence="1 2">JCM 6242</strain>
    </source>
</reference>
<gene>
    <name evidence="1" type="ORF">GCM10010517_75880</name>
</gene>
<evidence type="ECO:0000313" key="1">
    <source>
        <dbReference type="EMBL" id="GAA2909470.1"/>
    </source>
</evidence>
<proteinExistence type="predicted"/>
<evidence type="ECO:0000313" key="2">
    <source>
        <dbReference type="Proteomes" id="UP001500831"/>
    </source>
</evidence>
<protein>
    <submittedName>
        <fullName evidence="1">Uncharacterized protein</fullName>
    </submittedName>
</protein>
<dbReference type="EMBL" id="BAAAVI010000100">
    <property type="protein sequence ID" value="GAA2909470.1"/>
    <property type="molecule type" value="Genomic_DNA"/>
</dbReference>
<keyword evidence="2" id="KW-1185">Reference proteome</keyword>
<organism evidence="1 2">
    <name type="scientific">Streptosporangium fragile</name>
    <dbReference type="NCBI Taxonomy" id="46186"/>
    <lineage>
        <taxon>Bacteria</taxon>
        <taxon>Bacillati</taxon>
        <taxon>Actinomycetota</taxon>
        <taxon>Actinomycetes</taxon>
        <taxon>Streptosporangiales</taxon>
        <taxon>Streptosporangiaceae</taxon>
        <taxon>Streptosporangium</taxon>
    </lineage>
</organism>
<dbReference type="Proteomes" id="UP001500831">
    <property type="component" value="Unassembled WGS sequence"/>
</dbReference>
<comment type="caution">
    <text evidence="1">The sequence shown here is derived from an EMBL/GenBank/DDBJ whole genome shotgun (WGS) entry which is preliminary data.</text>
</comment>
<accession>A0ABN3WD96</accession>